<dbReference type="GO" id="GO:0031902">
    <property type="term" value="C:late endosome membrane"/>
    <property type="evidence" value="ECO:0007669"/>
    <property type="project" value="UniProtKB-SubCell"/>
</dbReference>
<evidence type="ECO:0000256" key="9">
    <source>
        <dbReference type="SAM" id="MobiDB-lite"/>
    </source>
</evidence>
<dbReference type="PROSITE" id="PS51314">
    <property type="entry name" value="VPS37_C"/>
    <property type="match status" value="1"/>
</dbReference>
<dbReference type="InterPro" id="IPR037202">
    <property type="entry name" value="ESCRT_assembly_dom"/>
</dbReference>
<dbReference type="OMA" id="MYQEYLN"/>
<dbReference type="EMBL" id="AMQN01003099">
    <property type="status" value="NOT_ANNOTATED_CDS"/>
    <property type="molecule type" value="Genomic_DNA"/>
</dbReference>
<dbReference type="EMBL" id="KB310915">
    <property type="protein sequence ID" value="ELT90462.1"/>
    <property type="molecule type" value="Genomic_DNA"/>
</dbReference>
<evidence type="ECO:0000256" key="1">
    <source>
        <dbReference type="ARBA" id="ARBA00004633"/>
    </source>
</evidence>
<organism evidence="11">
    <name type="scientific">Capitella teleta</name>
    <name type="common">Polychaete worm</name>
    <dbReference type="NCBI Taxonomy" id="283909"/>
    <lineage>
        <taxon>Eukaryota</taxon>
        <taxon>Metazoa</taxon>
        <taxon>Spiralia</taxon>
        <taxon>Lophotrochozoa</taxon>
        <taxon>Annelida</taxon>
        <taxon>Polychaeta</taxon>
        <taxon>Sedentaria</taxon>
        <taxon>Scolecida</taxon>
        <taxon>Capitellidae</taxon>
        <taxon>Capitella</taxon>
    </lineage>
</organism>
<dbReference type="FunCoup" id="R7TAE5">
    <property type="interactions" value="488"/>
</dbReference>
<evidence type="ECO:0000313" key="13">
    <source>
        <dbReference type="Proteomes" id="UP000014760"/>
    </source>
</evidence>
<evidence type="ECO:0000313" key="11">
    <source>
        <dbReference type="EMBL" id="ELT90462.1"/>
    </source>
</evidence>
<dbReference type="GO" id="GO:0039702">
    <property type="term" value="P:viral budding via host ESCRT complex"/>
    <property type="evidence" value="ECO:0007669"/>
    <property type="project" value="UniProtKB-ARBA"/>
</dbReference>
<comment type="similarity">
    <text evidence="2">Belongs to the VPS37 family.</text>
</comment>
<dbReference type="Gene3D" id="1.10.287.660">
    <property type="entry name" value="Helix hairpin bin"/>
    <property type="match status" value="1"/>
</dbReference>
<dbReference type="Pfam" id="PF07200">
    <property type="entry name" value="Mod_r"/>
    <property type="match status" value="1"/>
</dbReference>
<comment type="subcellular location">
    <subcellularLocation>
        <location evidence="1">Late endosome membrane</location>
        <topology evidence="1">Peripheral membrane protein</topology>
    </subcellularLocation>
</comment>
<dbReference type="GO" id="GO:0043162">
    <property type="term" value="P:ubiquitin-dependent protein catabolic process via the multivesicular body sorting pathway"/>
    <property type="evidence" value="ECO:0007669"/>
    <property type="project" value="TreeGrafter"/>
</dbReference>
<keyword evidence="6" id="KW-0472">Membrane</keyword>
<keyword evidence="4" id="KW-0967">Endosome</keyword>
<evidence type="ECO:0000256" key="3">
    <source>
        <dbReference type="ARBA" id="ARBA00022448"/>
    </source>
</evidence>
<dbReference type="PANTHER" id="PTHR13678:SF27">
    <property type="entry name" value="LD45836P"/>
    <property type="match status" value="1"/>
</dbReference>
<dbReference type="SUPFAM" id="SSF140111">
    <property type="entry name" value="Endosomal sorting complex assembly domain"/>
    <property type="match status" value="1"/>
</dbReference>
<dbReference type="FunFam" id="1.10.287.660:FF:000003">
    <property type="entry name" value="vacuolar protein sorting-associated protein 37B"/>
    <property type="match status" value="1"/>
</dbReference>
<dbReference type="HOGENOM" id="CLU_067118_2_0_1"/>
<proteinExistence type="inferred from homology"/>
<reference evidence="13" key="1">
    <citation type="submission" date="2012-12" db="EMBL/GenBank/DDBJ databases">
        <authorList>
            <person name="Hellsten U."/>
            <person name="Grimwood J."/>
            <person name="Chapman J.A."/>
            <person name="Shapiro H."/>
            <person name="Aerts A."/>
            <person name="Otillar R.P."/>
            <person name="Terry A.Y."/>
            <person name="Boore J.L."/>
            <person name="Simakov O."/>
            <person name="Marletaz F."/>
            <person name="Cho S.-J."/>
            <person name="Edsinger-Gonzales E."/>
            <person name="Havlak P."/>
            <person name="Kuo D.-H."/>
            <person name="Larsson T."/>
            <person name="Lv J."/>
            <person name="Arendt D."/>
            <person name="Savage R."/>
            <person name="Osoegawa K."/>
            <person name="de Jong P."/>
            <person name="Lindberg D.R."/>
            <person name="Seaver E.C."/>
            <person name="Weisblat D.A."/>
            <person name="Putnam N.H."/>
            <person name="Grigoriev I.V."/>
            <person name="Rokhsar D.S."/>
        </authorList>
    </citation>
    <scope>NUCLEOTIDE SEQUENCE</scope>
    <source>
        <strain evidence="13">I ESC-2004</strain>
    </source>
</reference>
<sequence length="230" mass="25860">MYHQYRPQSQGGALYDESEALGLLQHLNKDELQELLDNEQRMAEIIQSLPQVKNISSEKDTLLASNKSVAEYNLQREPQLVQSRQQLASLYERAVMLQKDYESKKQKLDLKSSSQSLDTSLAVLQSASAQAEEESEELADKFIEGNVELDDFLDVYQKSRTLAHTRRVKVEKLQEMMQQTPPSNSRPTPPAPNKPVSYSVPSVTNPSGPNGAYPAYPMYAMPNPKAYLPG</sequence>
<dbReference type="GO" id="GO:0006623">
    <property type="term" value="P:protein targeting to vacuole"/>
    <property type="evidence" value="ECO:0007669"/>
    <property type="project" value="TreeGrafter"/>
</dbReference>
<dbReference type="GO" id="GO:0048306">
    <property type="term" value="F:calcium-dependent protein binding"/>
    <property type="evidence" value="ECO:0007669"/>
    <property type="project" value="UniProtKB-ARBA"/>
</dbReference>
<reference evidence="11 13" key="2">
    <citation type="journal article" date="2013" name="Nature">
        <title>Insights into bilaterian evolution from three spiralian genomes.</title>
        <authorList>
            <person name="Simakov O."/>
            <person name="Marletaz F."/>
            <person name="Cho S.J."/>
            <person name="Edsinger-Gonzales E."/>
            <person name="Havlak P."/>
            <person name="Hellsten U."/>
            <person name="Kuo D.H."/>
            <person name="Larsson T."/>
            <person name="Lv J."/>
            <person name="Arendt D."/>
            <person name="Savage R."/>
            <person name="Osoegawa K."/>
            <person name="de Jong P."/>
            <person name="Grimwood J."/>
            <person name="Chapman J.A."/>
            <person name="Shapiro H."/>
            <person name="Aerts A."/>
            <person name="Otillar R.P."/>
            <person name="Terry A.Y."/>
            <person name="Boore J.L."/>
            <person name="Grigoriev I.V."/>
            <person name="Lindberg D.R."/>
            <person name="Seaver E.C."/>
            <person name="Weisblat D.A."/>
            <person name="Putnam N.H."/>
            <person name="Rokhsar D.S."/>
        </authorList>
    </citation>
    <scope>NUCLEOTIDE SEQUENCE</scope>
    <source>
        <strain evidence="11 13">I ESC-2004</strain>
    </source>
</reference>
<evidence type="ECO:0000259" key="10">
    <source>
        <dbReference type="PROSITE" id="PS51314"/>
    </source>
</evidence>
<evidence type="ECO:0000256" key="7">
    <source>
        <dbReference type="ARBA" id="ARBA00025010"/>
    </source>
</evidence>
<evidence type="ECO:0000256" key="5">
    <source>
        <dbReference type="ARBA" id="ARBA00022927"/>
    </source>
</evidence>
<keyword evidence="3 8" id="KW-0813">Transport</keyword>
<dbReference type="GO" id="GO:0000813">
    <property type="term" value="C:ESCRT I complex"/>
    <property type="evidence" value="ECO:0007669"/>
    <property type="project" value="TreeGrafter"/>
</dbReference>
<evidence type="ECO:0000256" key="6">
    <source>
        <dbReference type="ARBA" id="ARBA00023136"/>
    </source>
</evidence>
<dbReference type="GO" id="GO:0036258">
    <property type="term" value="P:multivesicular body assembly"/>
    <property type="evidence" value="ECO:0007669"/>
    <property type="project" value="UniProtKB-ARBA"/>
</dbReference>
<evidence type="ECO:0000256" key="2">
    <source>
        <dbReference type="ARBA" id="ARBA00007617"/>
    </source>
</evidence>
<dbReference type="GO" id="GO:0006612">
    <property type="term" value="P:protein targeting to membrane"/>
    <property type="evidence" value="ECO:0007669"/>
    <property type="project" value="TreeGrafter"/>
</dbReference>
<dbReference type="PANTHER" id="PTHR13678">
    <property type="entry name" value="VACUOLAR PROTEIN SORTING-ASSOCIATED PROTEIN 37"/>
    <property type="match status" value="1"/>
</dbReference>
<dbReference type="AlphaFoldDB" id="R7TAE5"/>
<dbReference type="InterPro" id="IPR029012">
    <property type="entry name" value="Helix_hairpin_bin_sf"/>
</dbReference>
<feature type="region of interest" description="Disordered" evidence="9">
    <location>
        <begin position="176"/>
        <end position="212"/>
    </location>
</feature>
<evidence type="ECO:0000256" key="8">
    <source>
        <dbReference type="PROSITE-ProRule" id="PRU00646"/>
    </source>
</evidence>
<gene>
    <name evidence="11" type="ORF">CAPTEDRAFT_154715</name>
</gene>
<dbReference type="OrthoDB" id="10004364at2759"/>
<comment type="function">
    <text evidence="7">Component of the ESCRT-I complex, a regulator of vesicular trafficking process. Required for the sorting of endocytic ubiquitinated cargos into multivesicular bodies. May be involved in cell growth and differentiation.</text>
</comment>
<evidence type="ECO:0000313" key="12">
    <source>
        <dbReference type="EnsemblMetazoa" id="CapteP154715"/>
    </source>
</evidence>
<feature type="domain" description="VPS37 C-terminal" evidence="10">
    <location>
        <begin position="98"/>
        <end position="187"/>
    </location>
</feature>
<dbReference type="InterPro" id="IPR009851">
    <property type="entry name" value="Mod_r"/>
</dbReference>
<accession>R7TAE5</accession>
<dbReference type="Proteomes" id="UP000014760">
    <property type="component" value="Unassembled WGS sequence"/>
</dbReference>
<keyword evidence="13" id="KW-1185">Reference proteome</keyword>
<dbReference type="EnsemblMetazoa" id="CapteT154715">
    <property type="protein sequence ID" value="CapteP154715"/>
    <property type="gene ID" value="CapteG154715"/>
</dbReference>
<name>R7TAE5_CAPTE</name>
<protein>
    <recommendedName>
        <fullName evidence="10">VPS37 C-terminal domain-containing protein</fullName>
    </recommendedName>
</protein>
<reference evidence="12" key="3">
    <citation type="submission" date="2015-06" db="UniProtKB">
        <authorList>
            <consortium name="EnsemblMetazoa"/>
        </authorList>
    </citation>
    <scope>IDENTIFICATION</scope>
</reference>
<keyword evidence="5 8" id="KW-0653">Protein transport</keyword>
<evidence type="ECO:0000256" key="4">
    <source>
        <dbReference type="ARBA" id="ARBA00022753"/>
    </source>
</evidence>
<dbReference type="STRING" id="283909.R7TAE5"/>